<dbReference type="Pfam" id="PF03352">
    <property type="entry name" value="Adenine_glyco"/>
    <property type="match status" value="1"/>
</dbReference>
<dbReference type="GO" id="GO:0008725">
    <property type="term" value="F:DNA-3-methyladenine glycosylase activity"/>
    <property type="evidence" value="ECO:0007669"/>
    <property type="project" value="InterPro"/>
</dbReference>
<dbReference type="PANTHER" id="PTHR30037:SF3">
    <property type="entry name" value="BLR0857 PROTEIN"/>
    <property type="match status" value="1"/>
</dbReference>
<dbReference type="InterPro" id="IPR005019">
    <property type="entry name" value="Adenine_glyco"/>
</dbReference>
<dbReference type="STRING" id="1758178.GCA_001550095_00265"/>
<dbReference type="RefSeq" id="WP_096805532.1">
    <property type="nucleotide sequence ID" value="NZ_CP022196.1"/>
</dbReference>
<evidence type="ECO:0000313" key="2">
    <source>
        <dbReference type="Proteomes" id="UP000217935"/>
    </source>
</evidence>
<dbReference type="SUPFAM" id="SSF48150">
    <property type="entry name" value="DNA-glycosylase"/>
    <property type="match status" value="1"/>
</dbReference>
<proteinExistence type="predicted"/>
<sequence length="223" mass="24444">MHTYDEILAIAAERKGGAEEVLRDVYIPKLPHEMAETPDAVWLAEMAKHIFQAGMSWKVVEGKWPGIEEAFHGFDVDYVAGLSEDEIAALTKDSRLIKSAPKIKAVVDNAKFIAKVSAENGGFGNKIAYWPAETYFDLLDWLKKEGARLGGNTGAMAMRWCGRDGFVLSDSVVARLIAEGVIDKAPTSKAAKKAVQEAFNTWREQSGQTLNTISRVLAQSIDA</sequence>
<dbReference type="Gene3D" id="1.10.340.30">
    <property type="entry name" value="Hypothetical protein, domain 2"/>
    <property type="match status" value="1"/>
</dbReference>
<dbReference type="GO" id="GO:0006284">
    <property type="term" value="P:base-excision repair"/>
    <property type="evidence" value="ECO:0007669"/>
    <property type="project" value="InterPro"/>
</dbReference>
<dbReference type="AlphaFoldDB" id="A0A291GBG2"/>
<dbReference type="InterPro" id="IPR011257">
    <property type="entry name" value="DNA_glycosylase"/>
</dbReference>
<dbReference type="PANTHER" id="PTHR30037">
    <property type="entry name" value="DNA-3-METHYLADENINE GLYCOSYLASE 1"/>
    <property type="match status" value="1"/>
</dbReference>
<dbReference type="Proteomes" id="UP000217935">
    <property type="component" value="Chromosome"/>
</dbReference>
<gene>
    <name evidence="1" type="ORF">CEW89_08080</name>
</gene>
<reference evidence="1 2" key="1">
    <citation type="submission" date="2017-06" db="EMBL/GenBank/DDBJ databases">
        <title>Celeribacter sp. TSPH2 complete genome sequence.</title>
        <authorList>
            <person name="Woo J.-H."/>
            <person name="Kim H.-S."/>
        </authorList>
    </citation>
    <scope>NUCLEOTIDE SEQUENCE [LARGE SCALE GENOMIC DNA]</scope>
    <source>
        <strain evidence="1 2">TSPH2</strain>
    </source>
</reference>
<organism evidence="1 2">
    <name type="scientific">Celeribacter ethanolicus</name>
    <dbReference type="NCBI Taxonomy" id="1758178"/>
    <lineage>
        <taxon>Bacteria</taxon>
        <taxon>Pseudomonadati</taxon>
        <taxon>Pseudomonadota</taxon>
        <taxon>Alphaproteobacteria</taxon>
        <taxon>Rhodobacterales</taxon>
        <taxon>Roseobacteraceae</taxon>
        <taxon>Celeribacter</taxon>
    </lineage>
</organism>
<dbReference type="EMBL" id="CP022196">
    <property type="protein sequence ID" value="ATG47535.1"/>
    <property type="molecule type" value="Genomic_DNA"/>
</dbReference>
<keyword evidence="2" id="KW-1185">Reference proteome</keyword>
<name>A0A291GBG2_9RHOB</name>
<dbReference type="OrthoDB" id="9795156at2"/>
<accession>A0A291GBG2</accession>
<protein>
    <submittedName>
        <fullName evidence="1">3-methyladenine DNA glycosylase</fullName>
    </submittedName>
</protein>
<dbReference type="InterPro" id="IPR052891">
    <property type="entry name" value="DNA-3mA_glycosylase"/>
</dbReference>
<dbReference type="KEGG" id="ceh:CEW89_08080"/>
<evidence type="ECO:0000313" key="1">
    <source>
        <dbReference type="EMBL" id="ATG47535.1"/>
    </source>
</evidence>